<protein>
    <recommendedName>
        <fullName evidence="2">DUF2510 domain-containing protein</fullName>
    </recommendedName>
</protein>
<feature type="region of interest" description="Disordered" evidence="1">
    <location>
        <begin position="31"/>
        <end position="59"/>
    </location>
</feature>
<dbReference type="EMBL" id="LWCI01000022">
    <property type="protein sequence ID" value="KZS67564.1"/>
    <property type="molecule type" value="Genomic_DNA"/>
</dbReference>
<dbReference type="Proteomes" id="UP000077342">
    <property type="component" value="Unassembled WGS sequence"/>
</dbReference>
<dbReference type="AlphaFoldDB" id="A0A164EIB5"/>
<dbReference type="RefSeq" id="WP_075509266.1">
    <property type="nucleotide sequence ID" value="NZ_CP089224.1"/>
</dbReference>
<keyword evidence="4" id="KW-1185">Reference proteome</keyword>
<name>A0A164EIB5_9MYCO</name>
<dbReference type="InterPro" id="IPR018929">
    <property type="entry name" value="DUF2510"/>
</dbReference>
<evidence type="ECO:0000259" key="2">
    <source>
        <dbReference type="Pfam" id="PF10708"/>
    </source>
</evidence>
<evidence type="ECO:0000313" key="3">
    <source>
        <dbReference type="EMBL" id="KZS67564.1"/>
    </source>
</evidence>
<evidence type="ECO:0000256" key="1">
    <source>
        <dbReference type="SAM" id="MobiDB-lite"/>
    </source>
</evidence>
<sequence length="380" mass="42028">MSRKVPPAGNPEYANSWRELADQLTALQIAGLERMERRFGPDDPGPEPDPDVRTAHAHPRKHLLSTARWMARQNNSSSIRLGQVDVPSDAYWVGPWADSPPGVWCREFSGSNRNVADPNIRIHGRQYPDGRCERWIRVNLAKSDTYSDLTPARCRELATELSEAADHVDALSSSETSVASHAATTQSAPAAWYPDPGGSGRWRYFDGSTWTDHYSPPSPAVAPSASPPGQHSAAHPRMAESAGDRVVARILCAQCGKQAAFVELVPPGLRPHDFATWSEDDRRVYERHYGAGGNWHLIFEGIEAGNGLGDDIGIAQAERIARGFAEPFTYAKIHSAGLYDDAGFCRRCEAPYCYAHWHERGEGFCPRGHWKSLDPHWSPD</sequence>
<dbReference type="Pfam" id="PF10708">
    <property type="entry name" value="DUF2510"/>
    <property type="match status" value="1"/>
</dbReference>
<organism evidence="3 4">
    <name type="scientific">Mycobacterium ostraviense</name>
    <dbReference type="NCBI Taxonomy" id="2738409"/>
    <lineage>
        <taxon>Bacteria</taxon>
        <taxon>Bacillati</taxon>
        <taxon>Actinomycetota</taxon>
        <taxon>Actinomycetes</taxon>
        <taxon>Mycobacteriales</taxon>
        <taxon>Mycobacteriaceae</taxon>
        <taxon>Mycobacterium</taxon>
    </lineage>
</organism>
<reference evidence="4" key="1">
    <citation type="submission" date="2016-04" db="EMBL/GenBank/DDBJ databases">
        <authorList>
            <person name="Strapagiel D."/>
            <person name="Borowka P."/>
            <person name="Marciniak B."/>
            <person name="Bakula Z."/>
            <person name="Van Ingen J."/>
            <person name="Safianowska A."/>
            <person name="Dziadek J."/>
            <person name="Jagielski T."/>
        </authorList>
    </citation>
    <scope>NUCLEOTIDE SEQUENCE [LARGE SCALE GENOMIC DNA]</scope>
    <source>
        <strain evidence="4">1010001458</strain>
    </source>
</reference>
<feature type="domain" description="DUF2510" evidence="2">
    <location>
        <begin position="190"/>
        <end position="222"/>
    </location>
</feature>
<comment type="caution">
    <text evidence="3">The sequence shown here is derived from an EMBL/GenBank/DDBJ whole genome shotgun (WGS) entry which is preliminary data.</text>
</comment>
<feature type="region of interest" description="Disordered" evidence="1">
    <location>
        <begin position="215"/>
        <end position="239"/>
    </location>
</feature>
<proteinExistence type="predicted"/>
<gene>
    <name evidence="3" type="ORF">A4G28_13750</name>
</gene>
<accession>A0A164EIB5</accession>
<evidence type="ECO:0000313" key="4">
    <source>
        <dbReference type="Proteomes" id="UP000077342"/>
    </source>
</evidence>